<keyword evidence="2" id="KW-1185">Reference proteome</keyword>
<dbReference type="Gramene" id="evm.model.01.3011">
    <property type="protein sequence ID" value="cds.evm.model.01.3011"/>
    <property type="gene ID" value="evm.TU.01.3011"/>
</dbReference>
<reference evidence="1" key="2">
    <citation type="submission" date="2021-03" db="UniProtKB">
        <authorList>
            <consortium name="EnsemblPlants"/>
        </authorList>
    </citation>
    <scope>IDENTIFICATION</scope>
</reference>
<evidence type="ECO:0000313" key="2">
    <source>
        <dbReference type="Proteomes" id="UP000596661"/>
    </source>
</evidence>
<dbReference type="PANTHER" id="PTHR34950">
    <property type="entry name" value="OS04G0457400 PROTEIN"/>
    <property type="match status" value="1"/>
</dbReference>
<sequence>MATGGFYIAEAHVMRKLYKEKLKRMEEESGVGEVRGGGGDSAGVKESMSGCFGFLKKIHPTSGQVVVVNSSGKEEEKGKLESRRL</sequence>
<organism evidence="1 2">
    <name type="scientific">Cannabis sativa</name>
    <name type="common">Hemp</name>
    <name type="synonym">Marijuana</name>
    <dbReference type="NCBI Taxonomy" id="3483"/>
    <lineage>
        <taxon>Eukaryota</taxon>
        <taxon>Viridiplantae</taxon>
        <taxon>Streptophyta</taxon>
        <taxon>Embryophyta</taxon>
        <taxon>Tracheophyta</taxon>
        <taxon>Spermatophyta</taxon>
        <taxon>Magnoliopsida</taxon>
        <taxon>eudicotyledons</taxon>
        <taxon>Gunneridae</taxon>
        <taxon>Pentapetalae</taxon>
        <taxon>rosids</taxon>
        <taxon>fabids</taxon>
        <taxon>Rosales</taxon>
        <taxon>Cannabaceae</taxon>
        <taxon>Cannabis</taxon>
    </lineage>
</organism>
<dbReference type="Proteomes" id="UP000596661">
    <property type="component" value="Chromosome 1"/>
</dbReference>
<accession>A0A803NND7</accession>
<reference evidence="1" key="1">
    <citation type="submission" date="2018-11" db="EMBL/GenBank/DDBJ databases">
        <authorList>
            <person name="Grassa J C."/>
        </authorList>
    </citation>
    <scope>NUCLEOTIDE SEQUENCE [LARGE SCALE GENOMIC DNA]</scope>
</reference>
<name>A0A803NND7_CANSA</name>
<dbReference type="EMBL" id="UZAU01000083">
    <property type="status" value="NOT_ANNOTATED_CDS"/>
    <property type="molecule type" value="Genomic_DNA"/>
</dbReference>
<proteinExistence type="predicted"/>
<dbReference type="AlphaFoldDB" id="A0A803NND7"/>
<protein>
    <submittedName>
        <fullName evidence="1">Uncharacterized protein</fullName>
    </submittedName>
</protein>
<dbReference type="OMA" id="LAEAYMM"/>
<evidence type="ECO:0000313" key="1">
    <source>
        <dbReference type="EnsemblPlants" id="cds.evm.model.01.3011"/>
    </source>
</evidence>
<dbReference type="EnsemblPlants" id="evm.model.01.3011">
    <property type="protein sequence ID" value="cds.evm.model.01.3011"/>
    <property type="gene ID" value="evm.TU.01.3011"/>
</dbReference>
<dbReference type="PANTHER" id="PTHR34950:SF8">
    <property type="entry name" value="TPX2 C-TERMINAL DOMAIN-CONTAINING PROTEIN"/>
    <property type="match status" value="1"/>
</dbReference>